<dbReference type="EMBL" id="LNXU01000032">
    <property type="protein sequence ID" value="KTC71154.1"/>
    <property type="molecule type" value="Genomic_DNA"/>
</dbReference>
<sequence>MSMDTSFLVGFLTGCLITALGGWHIQKFMNNKKNTKKIKNKKILDLDKLFNDYSHFMNIIKNDVTNPNNKNIREFLVVEKEAILNSFVPRFRYELSTEILPALNRLEELGYIEKIKNNCLHYKIEEDFIIQLKSIRAADHATILAQSSEM</sequence>
<gene>
    <name evidence="1" type="ORF">Lboz_2731</name>
</gene>
<organism evidence="1 2">
    <name type="scientific">Legionella bozemanae</name>
    <name type="common">Fluoribacter bozemanae</name>
    <dbReference type="NCBI Taxonomy" id="447"/>
    <lineage>
        <taxon>Bacteria</taxon>
        <taxon>Pseudomonadati</taxon>
        <taxon>Pseudomonadota</taxon>
        <taxon>Gammaproteobacteria</taxon>
        <taxon>Legionellales</taxon>
        <taxon>Legionellaceae</taxon>
        <taxon>Legionella</taxon>
    </lineage>
</organism>
<comment type="caution">
    <text evidence="1">The sequence shown here is derived from an EMBL/GenBank/DDBJ whole genome shotgun (WGS) entry which is preliminary data.</text>
</comment>
<dbReference type="PATRIC" id="fig|447.4.peg.2906"/>
<proteinExistence type="predicted"/>
<evidence type="ECO:0000313" key="2">
    <source>
        <dbReference type="Proteomes" id="UP000054695"/>
    </source>
</evidence>
<reference evidence="1 2" key="1">
    <citation type="submission" date="2015-11" db="EMBL/GenBank/DDBJ databases">
        <title>Genomic analysis of 38 Legionella species identifies large and diverse effector repertoires.</title>
        <authorList>
            <person name="Burstein D."/>
            <person name="Amaro F."/>
            <person name="Zusman T."/>
            <person name="Lifshitz Z."/>
            <person name="Cohen O."/>
            <person name="Gilbert J.A."/>
            <person name="Pupko T."/>
            <person name="Shuman H.A."/>
            <person name="Segal G."/>
        </authorList>
    </citation>
    <scope>NUCLEOTIDE SEQUENCE [LARGE SCALE GENOMIC DNA]</scope>
    <source>
        <strain evidence="1 2">WIGA</strain>
    </source>
</reference>
<evidence type="ECO:0000313" key="1">
    <source>
        <dbReference type="EMBL" id="KTC71154.1"/>
    </source>
</evidence>
<dbReference type="Proteomes" id="UP000054695">
    <property type="component" value="Unassembled WGS sequence"/>
</dbReference>
<name>A0A0W0RJA2_LEGBO</name>
<dbReference type="AlphaFoldDB" id="A0A0W0RJA2"/>
<protein>
    <submittedName>
        <fullName evidence="1">Uncharacterized protein</fullName>
    </submittedName>
</protein>
<accession>A0A0W0RJA2</accession>
<keyword evidence="2" id="KW-1185">Reference proteome</keyword>